<dbReference type="AlphaFoldDB" id="A0A841R525"/>
<sequence length="486" mass="55438">MRFYRSDKGFQCAELGGKNIHSRYNPRKEAERFIDKTVTDMPETIVLIGAGLGYLQNYLKTKFPQARIICIFLDDEIYKNSFSEKNDFLCWFPGSPDSISQFFFKNIHEDRLSSLSVIEWEPCAQLFPGLSLEISKALKTTIQELNGNILTTAWFGKKWLRNLIVNYISMDYYLSPVTIEKPILIASSGPTLSEIIDDLSVFRNRFFLIALPSSLAAFSKAGITPDLLISTDPGYYSSVHLYYLGLNVPLAQPLTAGRGFWRKNASIMVLNQETPFEKDLFSITGLEHQAVKPNGTVSGTALQFSGLYNNPVYFAGLDLCFRDIQSHTKPHSFDVLLFDRTLRNNPLHSIYFNRASGAVPDFSRGIRTGRSLDTYRNWFEKYIRSNNADVYRINPSPVSIEGFKNCRVEDIPDKDYHNSLTSQISETSPVETRKKQINKLLAKWIQEQENGENSSFFYFLDAVNATGSKNRTDAIKYLNKLKVIYE</sequence>
<dbReference type="InterPro" id="IPR002826">
    <property type="entry name" value="MptE-like"/>
</dbReference>
<accession>A0A841R525</accession>
<evidence type="ECO:0000313" key="3">
    <source>
        <dbReference type="Proteomes" id="UP000587760"/>
    </source>
</evidence>
<dbReference type="PANTHER" id="PTHR41786">
    <property type="entry name" value="MOTILITY ACCESSORY FACTOR MAF"/>
    <property type="match status" value="1"/>
</dbReference>
<proteinExistence type="predicted"/>
<dbReference type="Proteomes" id="UP000587760">
    <property type="component" value="Unassembled WGS sequence"/>
</dbReference>
<evidence type="ECO:0000259" key="1">
    <source>
        <dbReference type="Pfam" id="PF01973"/>
    </source>
</evidence>
<dbReference type="EMBL" id="JACHGJ010000001">
    <property type="protein sequence ID" value="MBB6478903.1"/>
    <property type="molecule type" value="Genomic_DNA"/>
</dbReference>
<dbReference type="PANTHER" id="PTHR41786:SF1">
    <property type="entry name" value="6-HYDROXYMETHYLPTERIN DIPHOSPHOKINASE MPTE-LIKE DOMAIN-CONTAINING PROTEIN"/>
    <property type="match status" value="1"/>
</dbReference>
<feature type="domain" description="6-hydroxymethylpterin diphosphokinase MptE-like" evidence="1">
    <location>
        <begin position="161"/>
        <end position="323"/>
    </location>
</feature>
<reference evidence="2 3" key="1">
    <citation type="submission" date="2020-08" db="EMBL/GenBank/DDBJ databases">
        <title>Genomic Encyclopedia of Type Strains, Phase IV (KMG-IV): sequencing the most valuable type-strain genomes for metagenomic binning, comparative biology and taxonomic classification.</title>
        <authorList>
            <person name="Goeker M."/>
        </authorList>
    </citation>
    <scope>NUCLEOTIDE SEQUENCE [LARGE SCALE GENOMIC DNA]</scope>
    <source>
        <strain evidence="2 3">DSM 2461</strain>
    </source>
</reference>
<organism evidence="2 3">
    <name type="scientific">Spirochaeta isovalerica</name>
    <dbReference type="NCBI Taxonomy" id="150"/>
    <lineage>
        <taxon>Bacteria</taxon>
        <taxon>Pseudomonadati</taxon>
        <taxon>Spirochaetota</taxon>
        <taxon>Spirochaetia</taxon>
        <taxon>Spirochaetales</taxon>
        <taxon>Spirochaetaceae</taxon>
        <taxon>Spirochaeta</taxon>
    </lineage>
</organism>
<comment type="caution">
    <text evidence="2">The sequence shown here is derived from an EMBL/GenBank/DDBJ whole genome shotgun (WGS) entry which is preliminary data.</text>
</comment>
<evidence type="ECO:0000313" key="2">
    <source>
        <dbReference type="EMBL" id="MBB6478903.1"/>
    </source>
</evidence>
<keyword evidence="3" id="KW-1185">Reference proteome</keyword>
<dbReference type="RefSeq" id="WP_184743348.1">
    <property type="nucleotide sequence ID" value="NZ_JACHGJ010000001.1"/>
</dbReference>
<protein>
    <recommendedName>
        <fullName evidence="1">6-hydroxymethylpterin diphosphokinase MptE-like domain-containing protein</fullName>
    </recommendedName>
</protein>
<name>A0A841R525_9SPIO</name>
<dbReference type="Pfam" id="PF01973">
    <property type="entry name" value="MptE-like"/>
    <property type="match status" value="1"/>
</dbReference>
<gene>
    <name evidence="2" type="ORF">HNR50_000536</name>
</gene>